<name>A0A1H3MMX6_9BACI</name>
<dbReference type="STRING" id="1503961.SAMN05421736_103286"/>
<dbReference type="AlphaFoldDB" id="A0A1H3MMX6"/>
<dbReference type="Proteomes" id="UP000198935">
    <property type="component" value="Unassembled WGS sequence"/>
</dbReference>
<dbReference type="OrthoDB" id="2353476at2"/>
<keyword evidence="2" id="KW-1185">Reference proteome</keyword>
<protein>
    <recommendedName>
        <fullName evidence="3">DUF3055 domain-containing protein</fullName>
    </recommendedName>
</protein>
<evidence type="ECO:0000313" key="1">
    <source>
        <dbReference type="EMBL" id="SDY78082.1"/>
    </source>
</evidence>
<evidence type="ECO:0008006" key="3">
    <source>
        <dbReference type="Google" id="ProtNLM"/>
    </source>
</evidence>
<proteinExistence type="predicted"/>
<organism evidence="1 2">
    <name type="scientific">Evansella caseinilytica</name>
    <dbReference type="NCBI Taxonomy" id="1503961"/>
    <lineage>
        <taxon>Bacteria</taxon>
        <taxon>Bacillati</taxon>
        <taxon>Bacillota</taxon>
        <taxon>Bacilli</taxon>
        <taxon>Bacillales</taxon>
        <taxon>Bacillaceae</taxon>
        <taxon>Evansella</taxon>
    </lineage>
</organism>
<gene>
    <name evidence="1" type="ORF">SAMN05421736_103286</name>
</gene>
<dbReference type="EMBL" id="FNPI01000003">
    <property type="protein sequence ID" value="SDY78082.1"/>
    <property type="molecule type" value="Genomic_DNA"/>
</dbReference>
<accession>A0A1H3MMX6</accession>
<reference evidence="2" key="1">
    <citation type="submission" date="2016-10" db="EMBL/GenBank/DDBJ databases">
        <authorList>
            <person name="Varghese N."/>
            <person name="Submissions S."/>
        </authorList>
    </citation>
    <scope>NUCLEOTIDE SEQUENCE [LARGE SCALE GENOMIC DNA]</scope>
    <source>
        <strain evidence="2">SP</strain>
    </source>
</reference>
<dbReference type="Pfam" id="PF11256">
    <property type="entry name" value="SAV0927-like"/>
    <property type="match status" value="1"/>
</dbReference>
<sequence>MEMYEQLYDETERVNVRFIGITTENVRYDFGIMYTNMFFGKPLITCMQTGRSFLMCAEDAKDIEHLRKVFKLTDHKEAEAISEFLAVTLPYTSLEVQYNE</sequence>
<dbReference type="InterPro" id="IPR021415">
    <property type="entry name" value="SAV0927-like"/>
</dbReference>
<evidence type="ECO:0000313" key="2">
    <source>
        <dbReference type="Proteomes" id="UP000198935"/>
    </source>
</evidence>